<evidence type="ECO:0000313" key="2">
    <source>
        <dbReference type="WBParaSite" id="JU765_v2.g10403.t1"/>
    </source>
</evidence>
<proteinExistence type="predicted"/>
<reference evidence="2" key="1">
    <citation type="submission" date="2022-11" db="UniProtKB">
        <authorList>
            <consortium name="WormBaseParasite"/>
        </authorList>
    </citation>
    <scope>IDENTIFICATION</scope>
</reference>
<dbReference type="WBParaSite" id="JU765_v2.g10403.t1">
    <property type="protein sequence ID" value="JU765_v2.g10403.t1"/>
    <property type="gene ID" value="JU765_v2.g10403"/>
</dbReference>
<evidence type="ECO:0000313" key="1">
    <source>
        <dbReference type="Proteomes" id="UP000887576"/>
    </source>
</evidence>
<dbReference type="Proteomes" id="UP000887576">
    <property type="component" value="Unplaced"/>
</dbReference>
<accession>A0AC34PVZ1</accession>
<sequence>MKLFYLWFVFLCFLMTIQGFVISRTSGIRKKKSRKSRKISPDCAPPPSIFSPPVNPVASDNDLFNGIYRRHDYIDVDQPSTPLSLNL</sequence>
<protein>
    <submittedName>
        <fullName evidence="2">Uncharacterized protein</fullName>
    </submittedName>
</protein>
<name>A0AC34PVZ1_9BILA</name>
<organism evidence="1 2">
    <name type="scientific">Panagrolaimus sp. JU765</name>
    <dbReference type="NCBI Taxonomy" id="591449"/>
    <lineage>
        <taxon>Eukaryota</taxon>
        <taxon>Metazoa</taxon>
        <taxon>Ecdysozoa</taxon>
        <taxon>Nematoda</taxon>
        <taxon>Chromadorea</taxon>
        <taxon>Rhabditida</taxon>
        <taxon>Tylenchina</taxon>
        <taxon>Panagrolaimomorpha</taxon>
        <taxon>Panagrolaimoidea</taxon>
        <taxon>Panagrolaimidae</taxon>
        <taxon>Panagrolaimus</taxon>
    </lineage>
</organism>